<dbReference type="EMBL" id="MFEJ01000003">
    <property type="protein sequence ID" value="OGE80631.1"/>
    <property type="molecule type" value="Genomic_DNA"/>
</dbReference>
<protein>
    <submittedName>
        <fullName evidence="1">Uncharacterized protein</fullName>
    </submittedName>
</protein>
<name>A0A1F5NSH9_9BACT</name>
<reference evidence="1 2" key="1">
    <citation type="journal article" date="2016" name="Nat. Commun.">
        <title>Thousands of microbial genomes shed light on interconnected biogeochemical processes in an aquifer system.</title>
        <authorList>
            <person name="Anantharaman K."/>
            <person name="Brown C.T."/>
            <person name="Hug L.A."/>
            <person name="Sharon I."/>
            <person name="Castelle C.J."/>
            <person name="Probst A.J."/>
            <person name="Thomas B.C."/>
            <person name="Singh A."/>
            <person name="Wilkins M.J."/>
            <person name="Karaoz U."/>
            <person name="Brodie E.L."/>
            <person name="Williams K.H."/>
            <person name="Hubbard S.S."/>
            <person name="Banfield J.F."/>
        </authorList>
    </citation>
    <scope>NUCLEOTIDE SEQUENCE [LARGE SCALE GENOMIC DNA]</scope>
</reference>
<dbReference type="AlphaFoldDB" id="A0A1F5NSH9"/>
<comment type="caution">
    <text evidence="1">The sequence shown here is derived from an EMBL/GenBank/DDBJ whole genome shotgun (WGS) entry which is preliminary data.</text>
</comment>
<accession>A0A1F5NSH9</accession>
<dbReference type="Proteomes" id="UP000176233">
    <property type="component" value="Unassembled WGS sequence"/>
</dbReference>
<sequence length="566" mass="57873">MSSKRLLIFFGLIIVAVALFWLGQQKTSAQCGDYDGDGIDDCAPTPIYGCPDPDAINYNPNATDDDGSCAYIIIDILANGAQSLTIPYNSPATISWSSAGATACTVSPSGWTGTSGSESSGNLTATTTYTADCSRPSYTGSDSVVVTVSAPVPPTISSFTASPGTIVSGSSSTLSWSVSNATSLSIDQGIGSVSGSSVSVSPGATTTYTLTASNPSGSVIANTTVTVLAPSSLSAAPATVMVGNQATVTFYSPFPSATDWIGLFYPGDPDVYYLDWVYTSSCTQTPSSARSSGSCPMTIPAATTYEFRLFADDGFTRLATSNQVTGTIPTPAATVAITCGLFSAQSCAVSNNTATTISWTSTNATSCSVSPTGWTGTSGSGYNTGNLTTTTTYTADCTGPGGSAAPDSVTVTVAPPATAGFVEKSVVYSPAPASFGITLDDPAYQAYRATLESSGASFSVPYCGSFLGCGAVYMVANICMYETFTTNWSCVTDDQSVAIADDSGCPCVFNPYSNLEYPALASSDYDPAHNFDGAMFYPIASGAGSTAAATVFGRRVFINSFDAYIP</sequence>
<evidence type="ECO:0000313" key="2">
    <source>
        <dbReference type="Proteomes" id="UP000176233"/>
    </source>
</evidence>
<evidence type="ECO:0000313" key="1">
    <source>
        <dbReference type="EMBL" id="OGE80631.1"/>
    </source>
</evidence>
<organism evidence="1 2">
    <name type="scientific">Candidatus Doudnabacteria bacterium RIFCSPHIGHO2_01_FULL_45_18</name>
    <dbReference type="NCBI Taxonomy" id="1817823"/>
    <lineage>
        <taxon>Bacteria</taxon>
        <taxon>Candidatus Doudnaibacteriota</taxon>
    </lineage>
</organism>
<proteinExistence type="predicted"/>
<gene>
    <name evidence="1" type="ORF">A2660_00790</name>
</gene>